<feature type="transmembrane region" description="Helical" evidence="7">
    <location>
        <begin position="33"/>
        <end position="54"/>
    </location>
</feature>
<reference evidence="10" key="2">
    <citation type="submission" date="2007-04" db="EMBL/GenBank/DDBJ databases">
        <title>Complete genome sequence of the nitrogen-fixing bacterium Azorhizobium caulinodans ORS571.</title>
        <authorList>
            <person name="Lee K.B."/>
            <person name="Backer P.D."/>
            <person name="Aono T."/>
            <person name="Liu C.T."/>
            <person name="Suzuki S."/>
            <person name="Suzuki T."/>
            <person name="Kaneko T."/>
            <person name="Yamada M."/>
            <person name="Tabata S."/>
            <person name="Kupfer D.M."/>
            <person name="Najar F.Z."/>
            <person name="Wiley G.B."/>
            <person name="Roe B."/>
            <person name="Binnewies T."/>
            <person name="Ussery D."/>
            <person name="Vereecke D."/>
            <person name="Gevers D."/>
            <person name="Holsters M."/>
            <person name="Oyaizu H."/>
        </authorList>
    </citation>
    <scope>NUCLEOTIDE SEQUENCE [LARGE SCALE GENOMIC DNA]</scope>
    <source>
        <strain evidence="10">ATCC 43989 / DSM 5975 / JCM 20966 / LMG 6465 / NBRC 14845 / NCIMB 13405 / ORS 571</strain>
    </source>
</reference>
<dbReference type="eggNOG" id="COG1289">
    <property type="taxonomic scope" value="Bacteria"/>
</dbReference>
<dbReference type="PANTHER" id="PTHR30509:SF9">
    <property type="entry name" value="MULTIDRUG RESISTANCE PROTEIN MDTO"/>
    <property type="match status" value="1"/>
</dbReference>
<feature type="transmembrane region" description="Helical" evidence="7">
    <location>
        <begin position="342"/>
        <end position="362"/>
    </location>
</feature>
<feature type="transmembrane region" description="Helical" evidence="7">
    <location>
        <begin position="162"/>
        <end position="184"/>
    </location>
</feature>
<dbReference type="RefSeq" id="WP_012172181.1">
    <property type="nucleotide sequence ID" value="NC_009937.1"/>
</dbReference>
<reference evidence="9 10" key="1">
    <citation type="journal article" date="2007" name="Appl. Environ. Microbiol.">
        <title>Rhizobial factors required for stem nodule maturation and maintenance in Sesbania rostrata-Azorhizobium caulinodans ORS571 symbiosis.</title>
        <authorList>
            <person name="Suzuki S."/>
            <person name="Aono T."/>
            <person name="Lee KB."/>
            <person name="Suzuki T."/>
            <person name="Liu CT."/>
            <person name="Miwa H."/>
            <person name="Wakao S."/>
            <person name="Iki T."/>
            <person name="Oyaizu H."/>
        </authorList>
    </citation>
    <scope>NUCLEOTIDE SEQUENCE [LARGE SCALE GENOMIC DNA]</scope>
    <source>
        <strain evidence="10">ATCC 43989 / DSM 5975 / JCM 20966 / LMG 6465 / NBRC 14845 / NCIMB 13405 / ORS 571</strain>
    </source>
</reference>
<keyword evidence="3 7" id="KW-0812">Transmembrane</keyword>
<dbReference type="EMBL" id="AP009384">
    <property type="protein sequence ID" value="BAF89656.1"/>
    <property type="molecule type" value="Genomic_DNA"/>
</dbReference>
<comment type="similarity">
    <text evidence="6">Belongs to the YccS/YhfK family.</text>
</comment>
<dbReference type="KEGG" id="azc:AZC_3658"/>
<accession>A8IFW7</accession>
<protein>
    <recommendedName>
        <fullName evidence="8">Integral membrane bound transporter domain-containing protein</fullName>
    </recommendedName>
</protein>
<reference evidence="9 10" key="6">
    <citation type="journal article" date="2011" name="Appl. Environ. Microbiol.">
        <title>Involvement of the azorhizobial chromosome partition gene (parA) in the onset of bacteroid differentiation during Sesbania rostrata stem nodule development.</title>
        <authorList>
            <person name="Liu CT."/>
            <person name="Lee KB."/>
            <person name="Wang YS."/>
            <person name="Peng MH."/>
            <person name="Lee KT."/>
            <person name="Suzuki S."/>
            <person name="Suzuki T."/>
            <person name="Oyaizu H."/>
        </authorList>
    </citation>
    <scope>NUCLEOTIDE SEQUENCE [LARGE SCALE GENOMIC DNA]</scope>
    <source>
        <strain evidence="10">ATCC 43989 / DSM 5975 / JCM 20966 / LMG 6465 / NBRC 14845 / NCIMB 13405 / ORS 571</strain>
    </source>
</reference>
<feature type="transmembrane region" description="Helical" evidence="7">
    <location>
        <begin position="468"/>
        <end position="488"/>
    </location>
</feature>
<feature type="transmembrane region" description="Helical" evidence="7">
    <location>
        <begin position="93"/>
        <end position="113"/>
    </location>
</feature>
<gene>
    <name evidence="9" type="ordered locus">AZC_3658</name>
</gene>
<evidence type="ECO:0000256" key="3">
    <source>
        <dbReference type="ARBA" id="ARBA00022692"/>
    </source>
</evidence>
<dbReference type="AlphaFoldDB" id="A8IFW7"/>
<dbReference type="STRING" id="438753.AZC_3658"/>
<proteinExistence type="inferred from homology"/>
<dbReference type="PANTHER" id="PTHR30509">
    <property type="entry name" value="P-HYDROXYBENZOIC ACID EFFLUX PUMP SUBUNIT-RELATED"/>
    <property type="match status" value="1"/>
</dbReference>
<keyword evidence="2" id="KW-1003">Cell membrane</keyword>
<sequence length="645" mass="66553">MPVAPLVLPLRRFPALAWCRRALAALQQSDPGLLRTFIALRVLACVILTGGLLLPGLKLTGLPLTVAAPALVLAMVLPVLVRQTGWRDYARALGLVVACALSTYLCGALLAPWPALVQAGFILVLTLAVAVHPLGLGPTAAGMVAGVLYYVGLYLHPGPADLGAALAIVPVALAVVVLVCRVLLPSAPAAVLRRAVQALACRGAAVLRRMAEGREPDLALARLNEVALLVEDHLALAAGRVGAGAAYAASMAEAVLAFEQAVGALRLRPPPRECARLLLACAARLEEGAFAPPRGVDVPCGPTRRTVRDIEVAAARMSEIAGAAATGFRPAPGAPAAGPVGLAWRAAVRVALAGTLTLWVGLAISPERWFWGVFSVFLVLLGMRSRAEMIHRSAQRIIGTLAGVVAGAAATYALRGHPAAEVALMLVCVAGWAFFILHAYAKAIFFLTVLVGLVYGSLGATMSELLEIRLAEVSAGCLIAMLCALVIFPVPTRPLLARQVRAVMAGLAEVVRLSRQRLAGDVSAQPVRAMRAVDRSFREAAGALASLEAARRLVVGAEPDPLPRTLLASVHWARQVAGQAESGSLALTADGAARLARAEACLTAPADGETATADLAAANEALEAALRASGPYENGAPGSGAPLSS</sequence>
<feature type="transmembrane region" description="Helical" evidence="7">
    <location>
        <begin position="444"/>
        <end position="462"/>
    </location>
</feature>
<feature type="transmembrane region" description="Helical" evidence="7">
    <location>
        <begin position="397"/>
        <end position="414"/>
    </location>
</feature>
<evidence type="ECO:0000256" key="1">
    <source>
        <dbReference type="ARBA" id="ARBA00004651"/>
    </source>
</evidence>
<evidence type="ECO:0000256" key="2">
    <source>
        <dbReference type="ARBA" id="ARBA00022475"/>
    </source>
</evidence>
<dbReference type="GO" id="GO:0005886">
    <property type="term" value="C:plasma membrane"/>
    <property type="evidence" value="ECO:0007669"/>
    <property type="project" value="UniProtKB-SubCell"/>
</dbReference>
<comment type="subcellular location">
    <subcellularLocation>
        <location evidence="1">Cell membrane</location>
        <topology evidence="1">Multi-pass membrane protein</topology>
    </subcellularLocation>
</comment>
<name>A8IFW7_AZOC5</name>
<dbReference type="HOGENOM" id="CLU_424331_0_0_5"/>
<keyword evidence="10" id="KW-1185">Reference proteome</keyword>
<evidence type="ECO:0000313" key="10">
    <source>
        <dbReference type="Proteomes" id="UP000000270"/>
    </source>
</evidence>
<dbReference type="Pfam" id="PF13515">
    <property type="entry name" value="FUSC_2"/>
    <property type="match status" value="1"/>
</dbReference>
<dbReference type="Proteomes" id="UP000000270">
    <property type="component" value="Chromosome"/>
</dbReference>
<keyword evidence="4 7" id="KW-1133">Transmembrane helix</keyword>
<feature type="transmembrane region" description="Helical" evidence="7">
    <location>
        <begin position="61"/>
        <end position="81"/>
    </location>
</feature>
<reference evidence="9 10" key="4">
    <citation type="journal article" date="2009" name="Appl. Environ. Microbiol.">
        <title>Comparative genome-wide transcriptional profiling of Azorhizobium caulinodans ORS571 grown under free-living and symbiotic conditions.</title>
        <authorList>
            <person name="Tsukada S."/>
            <person name="Aono T."/>
            <person name="Akiba N."/>
            <person name="Lee KB."/>
            <person name="Liu CT."/>
            <person name="Toyazaki H."/>
            <person name="Oyaizu H."/>
        </authorList>
    </citation>
    <scope>NUCLEOTIDE SEQUENCE [LARGE SCALE GENOMIC DNA]</scope>
    <source>
        <strain evidence="10">ATCC 43989 / DSM 5975 / JCM 20966 / LMG 6465 / NBRC 14845 / NCIMB 13405 / ORS 571</strain>
    </source>
</reference>
<reference evidence="9 10" key="3">
    <citation type="journal article" date="2008" name="BMC Genomics">
        <title>The genome of the versatile nitrogen fixer Azorhizobium caulinodans ORS571.</title>
        <authorList>
            <person name="Lee KB."/>
            <person name="Backer P.D."/>
            <person name="Aono T."/>
            <person name="Liu CT."/>
            <person name="Suzuki S."/>
            <person name="Suzuki T."/>
            <person name="Kaneko T."/>
            <person name="Yamada M."/>
            <person name="Tabata S."/>
            <person name="Kupfer D.M."/>
            <person name="Najar F.Z."/>
            <person name="Wiley G.B."/>
            <person name="Roe B."/>
            <person name="Binnewies T.T."/>
            <person name="Ussery D.W."/>
            <person name="D'Haeze W."/>
            <person name="Herder J.D."/>
            <person name="Gevers D."/>
            <person name="Vereecke D."/>
            <person name="Holsters M."/>
            <person name="Oyaizu H."/>
        </authorList>
    </citation>
    <scope>NUCLEOTIDE SEQUENCE [LARGE SCALE GENOMIC DNA]</scope>
    <source>
        <strain evidence="10">ATCC 43989 / DSM 5975 / JCM 20966 / LMG 6465 / NBRC 14845 / NCIMB 13405 / ORS 571</strain>
    </source>
</reference>
<dbReference type="InterPro" id="IPR049453">
    <property type="entry name" value="Memb_transporter_dom"/>
</dbReference>
<keyword evidence="5 7" id="KW-0472">Membrane</keyword>
<reference evidence="9 10" key="5">
    <citation type="journal article" date="2010" name="Appl. Environ. Microbiol.">
        <title>phrR-like gene praR of Azorhizobium caulinodans ORS571 is essential for symbiosis with Sesbania rostrata and is involved in expression of reb genes.</title>
        <authorList>
            <person name="Akiba N."/>
            <person name="Aono T."/>
            <person name="Toyazaki H."/>
            <person name="Sato S."/>
            <person name="Oyaizu H."/>
        </authorList>
    </citation>
    <scope>NUCLEOTIDE SEQUENCE [LARGE SCALE GENOMIC DNA]</scope>
    <source>
        <strain evidence="10">ATCC 43989 / DSM 5975 / JCM 20966 / LMG 6465 / NBRC 14845 / NCIMB 13405 / ORS 571</strain>
    </source>
</reference>
<feature type="domain" description="Integral membrane bound transporter" evidence="8">
    <location>
        <begin position="357"/>
        <end position="483"/>
    </location>
</feature>
<feature type="transmembrane region" description="Helical" evidence="7">
    <location>
        <begin position="368"/>
        <end position="385"/>
    </location>
</feature>
<evidence type="ECO:0000256" key="6">
    <source>
        <dbReference type="ARBA" id="ARBA00043993"/>
    </source>
</evidence>
<evidence type="ECO:0000256" key="4">
    <source>
        <dbReference type="ARBA" id="ARBA00022989"/>
    </source>
</evidence>
<feature type="transmembrane region" description="Helical" evidence="7">
    <location>
        <begin position="420"/>
        <end position="437"/>
    </location>
</feature>
<evidence type="ECO:0000256" key="5">
    <source>
        <dbReference type="ARBA" id="ARBA00023136"/>
    </source>
</evidence>
<evidence type="ECO:0000313" key="9">
    <source>
        <dbReference type="EMBL" id="BAF89656.1"/>
    </source>
</evidence>
<organism evidence="9 10">
    <name type="scientific">Azorhizobium caulinodans (strain ATCC 43989 / DSM 5975 / JCM 20966 / LMG 6465 / NBRC 14845 / NCIMB 13405 / ORS 571)</name>
    <dbReference type="NCBI Taxonomy" id="438753"/>
    <lineage>
        <taxon>Bacteria</taxon>
        <taxon>Pseudomonadati</taxon>
        <taxon>Pseudomonadota</taxon>
        <taxon>Alphaproteobacteria</taxon>
        <taxon>Hyphomicrobiales</taxon>
        <taxon>Xanthobacteraceae</taxon>
        <taxon>Azorhizobium</taxon>
    </lineage>
</organism>
<evidence type="ECO:0000259" key="8">
    <source>
        <dbReference type="Pfam" id="PF13515"/>
    </source>
</evidence>
<evidence type="ECO:0000256" key="7">
    <source>
        <dbReference type="SAM" id="Phobius"/>
    </source>
</evidence>
<feature type="transmembrane region" description="Helical" evidence="7">
    <location>
        <begin position="120"/>
        <end position="150"/>
    </location>
</feature>